<reference evidence="3" key="1">
    <citation type="submission" date="2021-10" db="EMBL/GenBank/DDBJ databases">
        <title>Roseicella aerolatum sp. nov., isolated from aerosols of e-waste dismantling site.</title>
        <authorList>
            <person name="Qin T."/>
        </authorList>
    </citation>
    <scope>NUCLEOTIDE SEQUENCE</scope>
    <source>
        <strain evidence="3">GB24</strain>
    </source>
</reference>
<feature type="region of interest" description="Disordered" evidence="1">
    <location>
        <begin position="22"/>
        <end position="65"/>
    </location>
</feature>
<evidence type="ECO:0000256" key="1">
    <source>
        <dbReference type="SAM" id="MobiDB-lite"/>
    </source>
</evidence>
<protein>
    <submittedName>
        <fullName evidence="3">Uncharacterized protein</fullName>
    </submittedName>
</protein>
<dbReference type="Proteomes" id="UP001139311">
    <property type="component" value="Unassembled WGS sequence"/>
</dbReference>
<comment type="caution">
    <text evidence="3">The sequence shown here is derived from an EMBL/GenBank/DDBJ whole genome shotgun (WGS) entry which is preliminary data.</text>
</comment>
<accession>A0A9X1LCX1</accession>
<name>A0A9X1LCX1_9PROT</name>
<evidence type="ECO:0000313" key="4">
    <source>
        <dbReference type="Proteomes" id="UP001139311"/>
    </source>
</evidence>
<keyword evidence="2" id="KW-0732">Signal</keyword>
<feature type="compositionally biased region" description="Low complexity" evidence="1">
    <location>
        <begin position="22"/>
        <end position="33"/>
    </location>
</feature>
<dbReference type="RefSeq" id="WP_226612736.1">
    <property type="nucleotide sequence ID" value="NZ_JAJAQI010000048.1"/>
</dbReference>
<feature type="signal peptide" evidence="2">
    <location>
        <begin position="1"/>
        <end position="22"/>
    </location>
</feature>
<feature type="chain" id="PRO_5040832257" evidence="2">
    <location>
        <begin position="23"/>
        <end position="82"/>
    </location>
</feature>
<sequence length="82" mass="8537">MSRIPLAAAALLLGLAAAPASAQAPAPEDSAAARTMQQNQRAFIPSPARPQVAQERAVKERPVVTAPQAIPGRRFALANEGR</sequence>
<proteinExistence type="predicted"/>
<evidence type="ECO:0000256" key="2">
    <source>
        <dbReference type="SAM" id="SignalP"/>
    </source>
</evidence>
<evidence type="ECO:0000313" key="3">
    <source>
        <dbReference type="EMBL" id="MCB4824635.1"/>
    </source>
</evidence>
<gene>
    <name evidence="3" type="ORF">LHA35_23175</name>
</gene>
<dbReference type="EMBL" id="JAJAQI010000048">
    <property type="protein sequence ID" value="MCB4824635.1"/>
    <property type="molecule type" value="Genomic_DNA"/>
</dbReference>
<organism evidence="3 4">
    <name type="scientific">Roseicella aerolata</name>
    <dbReference type="NCBI Taxonomy" id="2883479"/>
    <lineage>
        <taxon>Bacteria</taxon>
        <taxon>Pseudomonadati</taxon>
        <taxon>Pseudomonadota</taxon>
        <taxon>Alphaproteobacteria</taxon>
        <taxon>Acetobacterales</taxon>
        <taxon>Roseomonadaceae</taxon>
        <taxon>Roseicella</taxon>
    </lineage>
</organism>
<dbReference type="AlphaFoldDB" id="A0A9X1LCX1"/>
<keyword evidence="4" id="KW-1185">Reference proteome</keyword>